<dbReference type="AlphaFoldDB" id="A0A8G2CKE4"/>
<gene>
    <name evidence="1" type="ORF">SAMN05421828_10535</name>
</gene>
<evidence type="ECO:0000313" key="2">
    <source>
        <dbReference type="Proteomes" id="UP000186308"/>
    </source>
</evidence>
<name>A0A8G2CKE4_ACIRU</name>
<protein>
    <submittedName>
        <fullName evidence="1">Uncharacterized protein</fullName>
    </submittedName>
</protein>
<accession>A0A8G2CKE4</accession>
<evidence type="ECO:0000313" key="1">
    <source>
        <dbReference type="EMBL" id="SIQ46756.1"/>
    </source>
</evidence>
<organism evidence="1 2">
    <name type="scientific">Acidiphilium rubrum</name>
    <dbReference type="NCBI Taxonomy" id="526"/>
    <lineage>
        <taxon>Bacteria</taxon>
        <taxon>Pseudomonadati</taxon>
        <taxon>Pseudomonadota</taxon>
        <taxon>Alphaproteobacteria</taxon>
        <taxon>Acetobacterales</taxon>
        <taxon>Acidocellaceae</taxon>
        <taxon>Acidiphilium</taxon>
    </lineage>
</organism>
<keyword evidence="2" id="KW-1185">Reference proteome</keyword>
<reference evidence="1 2" key="1">
    <citation type="submission" date="2017-01" db="EMBL/GenBank/DDBJ databases">
        <authorList>
            <person name="Varghese N."/>
            <person name="Submissions S."/>
        </authorList>
    </citation>
    <scope>NUCLEOTIDE SEQUENCE [LARGE SCALE GENOMIC DNA]</scope>
    <source>
        <strain evidence="1 2">ATCC 35905</strain>
    </source>
</reference>
<dbReference type="Proteomes" id="UP000186308">
    <property type="component" value="Unassembled WGS sequence"/>
</dbReference>
<proteinExistence type="predicted"/>
<comment type="caution">
    <text evidence="1">The sequence shown here is derived from an EMBL/GenBank/DDBJ whole genome shotgun (WGS) entry which is preliminary data.</text>
</comment>
<sequence length="131" mass="14148">MTTPIKRRRWRETKADVRKLIRNATDHATARAAEPDGALSEAFARALLAVEITAMGHERTARETARELIRRGVPCHHPGGSDGALADDLATIWEAATASVLAMYGDAAMVTAETLANIELYLAPEQGQAIN</sequence>
<dbReference type="EMBL" id="FTNE01000005">
    <property type="protein sequence ID" value="SIQ46756.1"/>
    <property type="molecule type" value="Genomic_DNA"/>
</dbReference>